<organism evidence="1 2">
    <name type="scientific">Mycena metata</name>
    <dbReference type="NCBI Taxonomy" id="1033252"/>
    <lineage>
        <taxon>Eukaryota</taxon>
        <taxon>Fungi</taxon>
        <taxon>Dikarya</taxon>
        <taxon>Basidiomycota</taxon>
        <taxon>Agaricomycotina</taxon>
        <taxon>Agaricomycetes</taxon>
        <taxon>Agaricomycetidae</taxon>
        <taxon>Agaricales</taxon>
        <taxon>Marasmiineae</taxon>
        <taxon>Mycenaceae</taxon>
        <taxon>Mycena</taxon>
    </lineage>
</organism>
<keyword evidence="2" id="KW-1185">Reference proteome</keyword>
<accession>A0AAD7NU20</accession>
<dbReference type="EMBL" id="JARKIB010000011">
    <property type="protein sequence ID" value="KAJ7774977.1"/>
    <property type="molecule type" value="Genomic_DNA"/>
</dbReference>
<evidence type="ECO:0000313" key="2">
    <source>
        <dbReference type="Proteomes" id="UP001215598"/>
    </source>
</evidence>
<gene>
    <name evidence="1" type="ORF">B0H16DRAFT_81788</name>
</gene>
<sequence length="70" mass="7716">MNLQYYELSVKSAYNLEKPFLSLARQLLGEPTLDFLADDEVEKVDTIPVVAVSSGPLVGSHQQTTSSKFV</sequence>
<protein>
    <submittedName>
        <fullName evidence="1">Uncharacterized protein</fullName>
    </submittedName>
</protein>
<evidence type="ECO:0000313" key="1">
    <source>
        <dbReference type="EMBL" id="KAJ7774977.1"/>
    </source>
</evidence>
<name>A0AAD7NU20_9AGAR</name>
<comment type="caution">
    <text evidence="1">The sequence shown here is derived from an EMBL/GenBank/DDBJ whole genome shotgun (WGS) entry which is preliminary data.</text>
</comment>
<proteinExistence type="predicted"/>
<dbReference type="Proteomes" id="UP001215598">
    <property type="component" value="Unassembled WGS sequence"/>
</dbReference>
<dbReference type="AlphaFoldDB" id="A0AAD7NU20"/>
<reference evidence="1" key="1">
    <citation type="submission" date="2023-03" db="EMBL/GenBank/DDBJ databases">
        <title>Massive genome expansion in bonnet fungi (Mycena s.s.) driven by repeated elements and novel gene families across ecological guilds.</title>
        <authorList>
            <consortium name="Lawrence Berkeley National Laboratory"/>
            <person name="Harder C.B."/>
            <person name="Miyauchi S."/>
            <person name="Viragh M."/>
            <person name="Kuo A."/>
            <person name="Thoen E."/>
            <person name="Andreopoulos B."/>
            <person name="Lu D."/>
            <person name="Skrede I."/>
            <person name="Drula E."/>
            <person name="Henrissat B."/>
            <person name="Morin E."/>
            <person name="Kohler A."/>
            <person name="Barry K."/>
            <person name="LaButti K."/>
            <person name="Morin E."/>
            <person name="Salamov A."/>
            <person name="Lipzen A."/>
            <person name="Mereny Z."/>
            <person name="Hegedus B."/>
            <person name="Baldrian P."/>
            <person name="Stursova M."/>
            <person name="Weitz H."/>
            <person name="Taylor A."/>
            <person name="Grigoriev I.V."/>
            <person name="Nagy L.G."/>
            <person name="Martin F."/>
            <person name="Kauserud H."/>
        </authorList>
    </citation>
    <scope>NUCLEOTIDE SEQUENCE</scope>
    <source>
        <strain evidence="1">CBHHK182m</strain>
    </source>
</reference>